<protein>
    <recommendedName>
        <fullName evidence="2">DUF8048 domain-containing protein</fullName>
    </recommendedName>
</protein>
<dbReference type="RefSeq" id="WP_353635516.1">
    <property type="nucleotide sequence ID" value="NZ_CP159205.1"/>
</dbReference>
<dbReference type="Pfam" id="PF26222">
    <property type="entry name" value="DUF8048"/>
    <property type="match status" value="1"/>
</dbReference>
<dbReference type="InterPro" id="IPR058361">
    <property type="entry name" value="DUF8048"/>
</dbReference>
<evidence type="ECO:0000256" key="1">
    <source>
        <dbReference type="SAM" id="MobiDB-lite"/>
    </source>
</evidence>
<gene>
    <name evidence="3" type="ORF">ABSL23_15840</name>
</gene>
<evidence type="ECO:0000313" key="3">
    <source>
        <dbReference type="EMBL" id="XCF18198.1"/>
    </source>
</evidence>
<evidence type="ECO:0000259" key="2">
    <source>
        <dbReference type="Pfam" id="PF26222"/>
    </source>
</evidence>
<keyword evidence="3" id="KW-0614">Plasmid</keyword>
<sequence length="292" mass="31412">MAQGDTDPHDDEPAVDLSDLIRLKVASNETSWVLNMTDPLRDANIEAGDHVDVDLLWEDDSPMLVFGKVPADVADSDDDAARTRTVTDRGKNLSVKPPRELLEADSEYGAGLGLDRGEYDNNDPLCFDALVEDGLVALAPVGYESTLTASQEGETPASEPSADSTEDDSPSETSGEDAASRHPLSEEAVSAAAQATGVSTTALRDALATVATTVDVDELATAPDYDRLDVDDHRVVVVPDRVWSDLQARLDLEDDVLDAARLAHTRMAETLVVDAGAREYRRFSQEYDALVV</sequence>
<geneLocation type="plasmid" evidence="3">
    <name>pNMX12-1_211</name>
</geneLocation>
<organism evidence="3">
    <name type="scientific">Halobacterium sp. NMX12-1</name>
    <dbReference type="NCBI Taxonomy" id="3166650"/>
    <lineage>
        <taxon>Archaea</taxon>
        <taxon>Methanobacteriati</taxon>
        <taxon>Methanobacteriota</taxon>
        <taxon>Stenosarchaea group</taxon>
        <taxon>Halobacteria</taxon>
        <taxon>Halobacteriales</taxon>
        <taxon>Halobacteriaceae</taxon>
        <taxon>Halobacterium</taxon>
    </lineage>
</organism>
<dbReference type="GeneID" id="91110652"/>
<dbReference type="KEGG" id="hanx:ABSL23_15840"/>
<reference evidence="3" key="1">
    <citation type="submission" date="2024-06" db="EMBL/GenBank/DDBJ databases">
        <title>Genome Sequence of an extremely halophilic archaeon isolated from Permian era halite, Salado Formation, Carlsbad, New Mexico: Halobacterium sp. strain NMX12-1.</title>
        <authorList>
            <person name="Sotoa L."/>
            <person name="DasSarma P."/>
            <person name="Anton B.P."/>
            <person name="Vincze T."/>
            <person name="Verma I."/>
            <person name="Eralp B."/>
            <person name="Powers D.W."/>
            <person name="Dozier B.L."/>
            <person name="Roberts R.J."/>
            <person name="DasSarma S."/>
        </authorList>
    </citation>
    <scope>NUCLEOTIDE SEQUENCE</scope>
    <source>
        <strain evidence="3">NMX12-1</strain>
        <plasmid evidence="3">pNMX12-1_211</plasmid>
    </source>
</reference>
<proteinExistence type="predicted"/>
<dbReference type="AlphaFoldDB" id="A0AAU8CH50"/>
<name>A0AAU8CH50_9EURY</name>
<feature type="region of interest" description="Disordered" evidence="1">
    <location>
        <begin position="147"/>
        <end position="193"/>
    </location>
</feature>
<dbReference type="EMBL" id="CP159205">
    <property type="protein sequence ID" value="XCF18198.1"/>
    <property type="molecule type" value="Genomic_DNA"/>
</dbReference>
<accession>A0AAU8CH50</accession>
<feature type="domain" description="DUF8048" evidence="2">
    <location>
        <begin position="182"/>
        <end position="286"/>
    </location>
</feature>